<dbReference type="EMBL" id="LR796963">
    <property type="protein sequence ID" value="CAB4178124.1"/>
    <property type="molecule type" value="Genomic_DNA"/>
</dbReference>
<accession>A0A6J5QEK4</accession>
<proteinExistence type="predicted"/>
<reference evidence="1" key="1">
    <citation type="submission" date="2020-05" db="EMBL/GenBank/DDBJ databases">
        <authorList>
            <person name="Chiriac C."/>
            <person name="Salcher M."/>
            <person name="Ghai R."/>
            <person name="Kavagutti S V."/>
        </authorList>
    </citation>
    <scope>NUCLEOTIDE SEQUENCE</scope>
</reference>
<protein>
    <submittedName>
        <fullName evidence="1">Uncharacterized protein</fullName>
    </submittedName>
</protein>
<sequence>MKAQQVFMALMASKGYTPADLAWDGTKFTNSNIVTRWNYFLLGWEMRGVM</sequence>
<name>A0A6J5QEK4_9CAUD</name>
<organism evidence="1">
    <name type="scientific">uncultured Caudovirales phage</name>
    <dbReference type="NCBI Taxonomy" id="2100421"/>
    <lineage>
        <taxon>Viruses</taxon>
        <taxon>Duplodnaviria</taxon>
        <taxon>Heunggongvirae</taxon>
        <taxon>Uroviricota</taxon>
        <taxon>Caudoviricetes</taxon>
        <taxon>Peduoviridae</taxon>
        <taxon>Maltschvirus</taxon>
        <taxon>Maltschvirus maltsch</taxon>
    </lineage>
</organism>
<evidence type="ECO:0000313" key="1">
    <source>
        <dbReference type="EMBL" id="CAB4178124.1"/>
    </source>
</evidence>
<gene>
    <name evidence="1" type="ORF">UFOVP1016_34</name>
</gene>